<dbReference type="EMBL" id="CAUYUJ010020235">
    <property type="protein sequence ID" value="CAK0896759.1"/>
    <property type="molecule type" value="Genomic_DNA"/>
</dbReference>
<proteinExistence type="predicted"/>
<sequence length="145" mass="15531">MWAPQTAESTTSTTEGDPPEVGGRPPEGPTDNSTQLWLRLLAVPGLLLHSPSSLLQLPRPLGRPDHRDVHERSDPEPRLGVASPGAAVGQHETSEDVHGQSRTHGMRNARMPVKNTTRMMIGKGQSDSTLLSQASSTLSSRGQMA</sequence>
<protein>
    <submittedName>
        <fullName evidence="2">Uncharacterized protein</fullName>
    </submittedName>
</protein>
<feature type="compositionally biased region" description="Basic and acidic residues" evidence="1">
    <location>
        <begin position="62"/>
        <end position="77"/>
    </location>
</feature>
<reference evidence="2" key="1">
    <citation type="submission" date="2023-10" db="EMBL/GenBank/DDBJ databases">
        <authorList>
            <person name="Chen Y."/>
            <person name="Shah S."/>
            <person name="Dougan E. K."/>
            <person name="Thang M."/>
            <person name="Chan C."/>
        </authorList>
    </citation>
    <scope>NUCLEOTIDE SEQUENCE [LARGE SCALE GENOMIC DNA]</scope>
</reference>
<feature type="compositionally biased region" description="Polar residues" evidence="1">
    <location>
        <begin position="1"/>
        <end position="14"/>
    </location>
</feature>
<keyword evidence="3" id="KW-1185">Reference proteome</keyword>
<feature type="region of interest" description="Disordered" evidence="1">
    <location>
        <begin position="52"/>
        <end position="145"/>
    </location>
</feature>
<name>A0ABN9XB39_9DINO</name>
<feature type="region of interest" description="Disordered" evidence="1">
    <location>
        <begin position="1"/>
        <end position="35"/>
    </location>
</feature>
<gene>
    <name evidence="2" type="ORF">PCOR1329_LOCUS75132</name>
</gene>
<evidence type="ECO:0000313" key="2">
    <source>
        <dbReference type="EMBL" id="CAK0896759.1"/>
    </source>
</evidence>
<dbReference type="Proteomes" id="UP001189429">
    <property type="component" value="Unassembled WGS sequence"/>
</dbReference>
<evidence type="ECO:0000256" key="1">
    <source>
        <dbReference type="SAM" id="MobiDB-lite"/>
    </source>
</evidence>
<evidence type="ECO:0000313" key="3">
    <source>
        <dbReference type="Proteomes" id="UP001189429"/>
    </source>
</evidence>
<accession>A0ABN9XB39</accession>
<organism evidence="2 3">
    <name type="scientific">Prorocentrum cordatum</name>
    <dbReference type="NCBI Taxonomy" id="2364126"/>
    <lineage>
        <taxon>Eukaryota</taxon>
        <taxon>Sar</taxon>
        <taxon>Alveolata</taxon>
        <taxon>Dinophyceae</taxon>
        <taxon>Prorocentrales</taxon>
        <taxon>Prorocentraceae</taxon>
        <taxon>Prorocentrum</taxon>
    </lineage>
</organism>
<feature type="compositionally biased region" description="Low complexity" evidence="1">
    <location>
        <begin position="125"/>
        <end position="145"/>
    </location>
</feature>
<feature type="compositionally biased region" description="Low complexity" evidence="1">
    <location>
        <begin position="15"/>
        <end position="24"/>
    </location>
</feature>
<comment type="caution">
    <text evidence="2">The sequence shown here is derived from an EMBL/GenBank/DDBJ whole genome shotgun (WGS) entry which is preliminary data.</text>
</comment>